<feature type="compositionally biased region" description="Basic and acidic residues" evidence="7">
    <location>
        <begin position="551"/>
        <end position="562"/>
    </location>
</feature>
<dbReference type="PANTHER" id="PTHR46465:SF2">
    <property type="entry name" value="LATERAL SIGNALING TARGET PROTEIN 2 HOMOLOG"/>
    <property type="match status" value="1"/>
</dbReference>
<dbReference type="GO" id="GO:0031901">
    <property type="term" value="C:early endosome membrane"/>
    <property type="evidence" value="ECO:0007669"/>
    <property type="project" value="TreeGrafter"/>
</dbReference>
<dbReference type="PROSITE" id="PS50178">
    <property type="entry name" value="ZF_FYVE"/>
    <property type="match status" value="1"/>
</dbReference>
<keyword evidence="3" id="KW-0479">Metal-binding</keyword>
<evidence type="ECO:0000259" key="8">
    <source>
        <dbReference type="PROSITE" id="PS50178"/>
    </source>
</evidence>
<protein>
    <recommendedName>
        <fullName evidence="2">Lateral signaling target protein 2 homolog</fullName>
    </recommendedName>
</protein>
<evidence type="ECO:0000256" key="4">
    <source>
        <dbReference type="ARBA" id="ARBA00022771"/>
    </source>
</evidence>
<comment type="caution">
    <text evidence="9">The sequence shown here is derived from an EMBL/GenBank/DDBJ whole genome shotgun (WGS) entry which is preliminary data.</text>
</comment>
<evidence type="ECO:0000256" key="3">
    <source>
        <dbReference type="ARBA" id="ARBA00022723"/>
    </source>
</evidence>
<comment type="function">
    <text evidence="1">Negative regulator of epidermal growth factor receptor (EGFR) signaling.</text>
</comment>
<dbReference type="CDD" id="cd15731">
    <property type="entry name" value="FYVE_LST2"/>
    <property type="match status" value="1"/>
</dbReference>
<feature type="compositionally biased region" description="Low complexity" evidence="7">
    <location>
        <begin position="702"/>
        <end position="715"/>
    </location>
</feature>
<reference evidence="9" key="1">
    <citation type="submission" date="2021-06" db="EMBL/GenBank/DDBJ databases">
        <authorList>
            <person name="Hodson N. C."/>
            <person name="Mongue J. A."/>
            <person name="Jaron S. K."/>
        </authorList>
    </citation>
    <scope>NUCLEOTIDE SEQUENCE</scope>
</reference>
<feature type="region of interest" description="Disordered" evidence="7">
    <location>
        <begin position="409"/>
        <end position="441"/>
    </location>
</feature>
<dbReference type="AlphaFoldDB" id="A0A8J2LTC2"/>
<dbReference type="Proteomes" id="UP000708208">
    <property type="component" value="Unassembled WGS sequence"/>
</dbReference>
<evidence type="ECO:0000256" key="5">
    <source>
        <dbReference type="ARBA" id="ARBA00022833"/>
    </source>
</evidence>
<feature type="compositionally biased region" description="Low complexity" evidence="7">
    <location>
        <begin position="916"/>
        <end position="929"/>
    </location>
</feature>
<dbReference type="EMBL" id="CAJVCH010571837">
    <property type="protein sequence ID" value="CAG7838674.1"/>
    <property type="molecule type" value="Genomic_DNA"/>
</dbReference>
<dbReference type="SMART" id="SM00064">
    <property type="entry name" value="FYVE"/>
    <property type="match status" value="1"/>
</dbReference>
<name>A0A8J2LTC2_9HEXA</name>
<dbReference type="InterPro" id="IPR043269">
    <property type="entry name" value="FYVE_LST2"/>
</dbReference>
<feature type="domain" description="FYVE-type" evidence="8">
    <location>
        <begin position="976"/>
        <end position="1026"/>
    </location>
</feature>
<keyword evidence="10" id="KW-1185">Reference proteome</keyword>
<accession>A0A8J2LTC2</accession>
<keyword evidence="5" id="KW-0862">Zinc</keyword>
<organism evidence="9 10">
    <name type="scientific">Allacma fusca</name>
    <dbReference type="NCBI Taxonomy" id="39272"/>
    <lineage>
        <taxon>Eukaryota</taxon>
        <taxon>Metazoa</taxon>
        <taxon>Ecdysozoa</taxon>
        <taxon>Arthropoda</taxon>
        <taxon>Hexapoda</taxon>
        <taxon>Collembola</taxon>
        <taxon>Symphypleona</taxon>
        <taxon>Sminthuridae</taxon>
        <taxon>Allacma</taxon>
    </lineage>
</organism>
<evidence type="ECO:0000313" key="10">
    <source>
        <dbReference type="Proteomes" id="UP000708208"/>
    </source>
</evidence>
<evidence type="ECO:0000256" key="6">
    <source>
        <dbReference type="PROSITE-ProRule" id="PRU00091"/>
    </source>
</evidence>
<evidence type="ECO:0000256" key="1">
    <source>
        <dbReference type="ARBA" id="ARBA00003580"/>
    </source>
</evidence>
<feature type="region of interest" description="Disordered" evidence="7">
    <location>
        <begin position="914"/>
        <end position="956"/>
    </location>
</feature>
<dbReference type="InterPro" id="IPR017455">
    <property type="entry name" value="Znf_FYVE-rel"/>
</dbReference>
<gene>
    <name evidence="9" type="ORF">AFUS01_LOCUS47614</name>
</gene>
<dbReference type="OrthoDB" id="20035at2759"/>
<evidence type="ECO:0000256" key="2">
    <source>
        <dbReference type="ARBA" id="ARBA00019870"/>
    </source>
</evidence>
<dbReference type="InterPro" id="IPR051118">
    <property type="entry name" value="LST-2"/>
</dbReference>
<sequence>MIISGLGVLERAAPLCKYIIPGMFHGRRGMSRRPERGGPCLGSFSVHTVPERWVAYVEAYTDSDKHWAVLWASSCNFIAFIETGPIPSLPIELFISSCKPTTWTTRIRVTLGSRRAPDGMNSIRKWLYKPKKTDQSLLAQFFYADEDLNTVAAELDSFDGRKDPDRCTALVNHLRQCQDKVLNICQMIMDEVILEDRAPRDFRAKFPDDVLQENLAGQLWFGAECLAAGSSILNREHESASMRPLAKALTKSLENVRNLLREQCFRNPPEFTEKICESLKILDRLFAEFELSYVSAMVPVKTVHEYEAQQAITVLFSETLQRALNLELLCQDQVDSCDPALMFTIPRLAIVAGLLIFPEGPLCLDKGELSDMFRPFRSLLLKIRELLWTLSRNELTALERALCSVDEPSLTQPELDENKSVPSNQNNSQDQSSPHQPQLLQSNGVVGDSVAEVSRGTHAIHDYLDQFYKDFPHCKEFISDICCNNGTAGSDTCLGSNNSNEETSISQYSINQTSGLIDGTHHLDLHMIANANSSYSNSSYNSSFGDGQLQHQHEAVSKHDTVEADDIDVDDGHVTSEDSGAEDTIKDLIQFMDKGDNTCVIVRDDLSSGDINNGRHSFRSSSALRNCDADNSYNSSDERRYNACDARSEESIDEIEKRPTELAHLNLSNRSFSFEEDMPTPIVEVNAGASVLVESTSTTKFLHSSSSSHDSGLSSMAEASDRSIKPPSSVTDISNACNIHDEILSNPGDSNSESVATTNQLTDPVVRNASNGVGVTLKNSFLQVPDPGIMMEGGRRIRSHQATSQELSSCSGSCCNSECSASIGGESTCETSSFDSECQDDIEIALAMQAVEIATRNEARSRFNFIYVARNSADLIHRLFICISGVADQLQTNYAADLRSTLKCVFAMNATPVEESPSISGGASTSSATDVTPEPSLDEENIQSAEENSHGLSNHLQVDSSHQSVEVISPPTWVPDELAPQCMACSSAFTVVRRRHHCRNCGKVFCGKCSANSVPLPRYGHLKPVRHIDNYEDWRISYLRYKLYYSADGFDAASSYINYRKFNGLHYNFISNIPFILTKVFTISKTQPEPDNTESQVKFHHEIIIFGRLFLNRIRSFPDITVLTALGFDNSIYLYGSQIWQERTTHTRS</sequence>
<dbReference type="GO" id="GO:0008270">
    <property type="term" value="F:zinc ion binding"/>
    <property type="evidence" value="ECO:0007669"/>
    <property type="project" value="UniProtKB-KW"/>
</dbReference>
<keyword evidence="4 6" id="KW-0863">Zinc-finger</keyword>
<dbReference type="PANTHER" id="PTHR46465">
    <property type="entry name" value="LATERAL SIGNALING TARGET PROTEIN 2 HOMOLOG"/>
    <property type="match status" value="1"/>
</dbReference>
<feature type="region of interest" description="Disordered" evidence="7">
    <location>
        <begin position="551"/>
        <end position="580"/>
    </location>
</feature>
<dbReference type="InterPro" id="IPR000306">
    <property type="entry name" value="Znf_FYVE"/>
</dbReference>
<proteinExistence type="predicted"/>
<feature type="region of interest" description="Disordered" evidence="7">
    <location>
        <begin position="702"/>
        <end position="732"/>
    </location>
</feature>
<dbReference type="Pfam" id="PF01363">
    <property type="entry name" value="FYVE"/>
    <property type="match status" value="1"/>
</dbReference>
<feature type="compositionally biased region" description="Low complexity" evidence="7">
    <location>
        <begin position="420"/>
        <end position="441"/>
    </location>
</feature>
<feature type="compositionally biased region" description="Polar residues" evidence="7">
    <location>
        <begin position="942"/>
        <end position="956"/>
    </location>
</feature>
<evidence type="ECO:0000256" key="7">
    <source>
        <dbReference type="SAM" id="MobiDB-lite"/>
    </source>
</evidence>
<evidence type="ECO:0000313" key="9">
    <source>
        <dbReference type="EMBL" id="CAG7838674.1"/>
    </source>
</evidence>